<accession>A0ABN5VTW2</accession>
<proteinExistence type="predicted"/>
<reference evidence="1 2" key="1">
    <citation type="journal article" date="2010" name="ChemBioChem">
        <title>Cloning and characterization of the biosynthetic gene cluster of 16-membered macrolide antibiotic FD-891: involvement of a dual functional cytochrome P450 monooxygenase catalyzing epoxidation and hydroxylation.</title>
        <authorList>
            <person name="Kudo F."/>
            <person name="Motegi A."/>
            <person name="Mizoue K."/>
            <person name="Eguchi T."/>
        </authorList>
    </citation>
    <scope>NUCLEOTIDE SEQUENCE [LARGE SCALE GENOMIC DNA]</scope>
    <source>
        <strain evidence="1 2">A-8890</strain>
    </source>
</reference>
<evidence type="ECO:0000313" key="2">
    <source>
        <dbReference type="Proteomes" id="UP001321542"/>
    </source>
</evidence>
<evidence type="ECO:0000313" key="1">
    <source>
        <dbReference type="EMBL" id="BBC35521.1"/>
    </source>
</evidence>
<dbReference type="NCBIfam" id="TIGR02242">
    <property type="entry name" value="tail_TIGR02242"/>
    <property type="match status" value="1"/>
</dbReference>
<reference evidence="1 2" key="2">
    <citation type="journal article" date="2023" name="ChemBioChem">
        <title>Acyltransferase Domain Exchange between Two Independent Type I Polyketide Synthases in the Same Producer Strain of Macrolide Antibiotics.</title>
        <authorList>
            <person name="Kudo F."/>
            <person name="Kishikawa K."/>
            <person name="Tsuboi K."/>
            <person name="Kido T."/>
            <person name="Usui T."/>
            <person name="Hashimoto J."/>
            <person name="Shin-Ya K."/>
            <person name="Miyanaga A."/>
            <person name="Eguchi T."/>
        </authorList>
    </citation>
    <scope>NUCLEOTIDE SEQUENCE [LARGE SCALE GENOMIC DNA]</scope>
    <source>
        <strain evidence="1 2">A-8890</strain>
    </source>
</reference>
<dbReference type="RefSeq" id="WP_286255807.1">
    <property type="nucleotide sequence ID" value="NZ_AP018448.1"/>
</dbReference>
<dbReference type="Pfam" id="PF09684">
    <property type="entry name" value="Tail_P2_I"/>
    <property type="match status" value="1"/>
</dbReference>
<name>A0ABN5VTW2_9ACTN</name>
<keyword evidence="2" id="KW-1185">Reference proteome</keyword>
<organism evidence="1 2">
    <name type="scientific">Streptomyces graminofaciens</name>
    <dbReference type="NCBI Taxonomy" id="68212"/>
    <lineage>
        <taxon>Bacteria</taxon>
        <taxon>Bacillati</taxon>
        <taxon>Actinomycetota</taxon>
        <taxon>Actinomycetes</taxon>
        <taxon>Kitasatosporales</taxon>
        <taxon>Streptomycetaceae</taxon>
        <taxon>Streptomyces</taxon>
    </lineage>
</organism>
<dbReference type="InterPro" id="IPR011748">
    <property type="entry name" value="Unchr_phage_tail-like"/>
</dbReference>
<gene>
    <name evidence="1" type="ORF">SGFS_068150</name>
</gene>
<dbReference type="Proteomes" id="UP001321542">
    <property type="component" value="Chromosome"/>
</dbReference>
<dbReference type="EMBL" id="AP018448">
    <property type="protein sequence ID" value="BBC35521.1"/>
    <property type="molecule type" value="Genomic_DNA"/>
</dbReference>
<protein>
    <recommendedName>
        <fullName evidence="3">Phage tail protein</fullName>
    </recommendedName>
</protein>
<dbReference type="InterPro" id="IPR006521">
    <property type="entry name" value="Tail_protein_I"/>
</dbReference>
<evidence type="ECO:0008006" key="3">
    <source>
        <dbReference type="Google" id="ProtNLM"/>
    </source>
</evidence>
<sequence length="187" mass="20071">MSGASARRAVSGLDSPLPLGDRLPLLYADDDFARRMVAAFDDVLAPVLSCLDCLPAYWDPRLAPEDFVDWLGGWLAADSPPRSPAARRRELVAGAVRQHGLRGTARGLAEQIRLVFGVEAQITDSGGTTWSPTPGGTFDDPAEPSLTVRVRVVDPAAVPLRELRALVDANRPAHVPCTVEVVTEPQQ</sequence>